<evidence type="ECO:0000313" key="5">
    <source>
        <dbReference type="RefSeq" id="XP_014681082.1"/>
    </source>
</evidence>
<feature type="domain" description="Sorting nexin/Vps5-like C-terminal" evidence="3">
    <location>
        <begin position="137"/>
        <end position="194"/>
    </location>
</feature>
<evidence type="ECO:0000256" key="2">
    <source>
        <dbReference type="SAM" id="MobiDB-lite"/>
    </source>
</evidence>
<dbReference type="RefSeq" id="XP_014681082.1">
    <property type="nucleotide sequence ID" value="XM_014825596.1"/>
</dbReference>
<dbReference type="PANTHER" id="PTHR10555:SF170">
    <property type="entry name" value="FI18122P1"/>
    <property type="match status" value="1"/>
</dbReference>
<feature type="compositionally biased region" description="Basic and acidic residues" evidence="2">
    <location>
        <begin position="212"/>
        <end position="226"/>
    </location>
</feature>
<feature type="coiled-coil region" evidence="1">
    <location>
        <begin position="150"/>
        <end position="184"/>
    </location>
</feature>
<name>A0ABM1F9G1_PRICU</name>
<dbReference type="Gene3D" id="1.20.1270.60">
    <property type="entry name" value="Arfaptin homology (AH) domain/BAR domain"/>
    <property type="match status" value="1"/>
</dbReference>
<gene>
    <name evidence="5" type="primary">LOC106820979</name>
</gene>
<keyword evidence="4" id="KW-1185">Reference proteome</keyword>
<organism evidence="4 5">
    <name type="scientific">Priapulus caudatus</name>
    <name type="common">Priapulid worm</name>
    <dbReference type="NCBI Taxonomy" id="37621"/>
    <lineage>
        <taxon>Eukaryota</taxon>
        <taxon>Metazoa</taxon>
        <taxon>Ecdysozoa</taxon>
        <taxon>Scalidophora</taxon>
        <taxon>Priapulida</taxon>
        <taxon>Priapulimorpha</taxon>
        <taxon>Priapulimorphida</taxon>
        <taxon>Priapulidae</taxon>
        <taxon>Priapulus</taxon>
    </lineage>
</organism>
<dbReference type="PANTHER" id="PTHR10555">
    <property type="entry name" value="SORTING NEXIN"/>
    <property type="match status" value="1"/>
</dbReference>
<keyword evidence="1" id="KW-0175">Coiled coil</keyword>
<accession>A0ABM1F9G1</accession>
<dbReference type="Pfam" id="PF09325">
    <property type="entry name" value="Vps5"/>
    <property type="match status" value="1"/>
</dbReference>
<feature type="region of interest" description="Disordered" evidence="2">
    <location>
        <begin position="1"/>
        <end position="118"/>
    </location>
</feature>
<proteinExistence type="predicted"/>
<feature type="region of interest" description="Disordered" evidence="2">
    <location>
        <begin position="192"/>
        <end position="226"/>
    </location>
</feature>
<dbReference type="GeneID" id="106820979"/>
<feature type="compositionally biased region" description="Acidic residues" evidence="2">
    <location>
        <begin position="11"/>
        <end position="25"/>
    </location>
</feature>
<dbReference type="Proteomes" id="UP000695022">
    <property type="component" value="Unplaced"/>
</dbReference>
<dbReference type="InterPro" id="IPR027267">
    <property type="entry name" value="AH/BAR_dom_sf"/>
</dbReference>
<dbReference type="InterPro" id="IPR015404">
    <property type="entry name" value="Vps5_C"/>
</dbReference>
<reference evidence="5" key="1">
    <citation type="submission" date="2025-08" db="UniProtKB">
        <authorList>
            <consortium name="RefSeq"/>
        </authorList>
    </citation>
    <scope>IDENTIFICATION</scope>
</reference>
<protein>
    <submittedName>
        <fullName evidence="5">Sorting nexin-2-like</fullName>
    </submittedName>
</protein>
<sequence>MAEPREPPPLFDEENEQNKDEDDDLFAPAVTDSPETKQEVNEKTEETVAEVEPVNLLDGGGEEVSLDSPAQEAGKEEPAGAANIGTEPVDPVQQKATTVKAPASTNGKMKYRSPKDEIEKEDSEDLFIVIKVSQPQKVGDGIGSYVTYKMDEADEWFEEKQQQLENLDNQLRKLHASVEALLHHRKQLSVQVPDTGDTRGRKRWGRLLEPTRTGRERSERIRTGTG</sequence>
<evidence type="ECO:0000313" key="4">
    <source>
        <dbReference type="Proteomes" id="UP000695022"/>
    </source>
</evidence>
<feature type="compositionally biased region" description="Basic and acidic residues" evidence="2">
    <location>
        <begin position="34"/>
        <end position="46"/>
    </location>
</feature>
<evidence type="ECO:0000259" key="3">
    <source>
        <dbReference type="Pfam" id="PF09325"/>
    </source>
</evidence>
<evidence type="ECO:0000256" key="1">
    <source>
        <dbReference type="SAM" id="Coils"/>
    </source>
</evidence>